<feature type="transmembrane region" description="Helical" evidence="1">
    <location>
        <begin position="51"/>
        <end position="73"/>
    </location>
</feature>
<evidence type="ECO:0000256" key="1">
    <source>
        <dbReference type="SAM" id="Phobius"/>
    </source>
</evidence>
<feature type="transmembrane region" description="Helical" evidence="1">
    <location>
        <begin position="129"/>
        <end position="152"/>
    </location>
</feature>
<keyword evidence="1" id="KW-0472">Membrane</keyword>
<organism evidence="2 3">
    <name type="scientific">Paenarthrobacter aurescens (strain TC1)</name>
    <dbReference type="NCBI Taxonomy" id="290340"/>
    <lineage>
        <taxon>Bacteria</taxon>
        <taxon>Bacillati</taxon>
        <taxon>Actinomycetota</taxon>
        <taxon>Actinomycetes</taxon>
        <taxon>Micrococcales</taxon>
        <taxon>Micrococcaceae</taxon>
        <taxon>Paenarthrobacter</taxon>
    </lineage>
</organism>
<feature type="transmembrane region" description="Helical" evidence="1">
    <location>
        <begin position="159"/>
        <end position="179"/>
    </location>
</feature>
<evidence type="ECO:0000313" key="3">
    <source>
        <dbReference type="Proteomes" id="UP000000637"/>
    </source>
</evidence>
<keyword evidence="3" id="KW-1185">Reference proteome</keyword>
<proteinExistence type="predicted"/>
<dbReference type="AlphaFoldDB" id="A1RAB5"/>
<dbReference type="HOGENOM" id="CLU_1192816_0_0_11"/>
<dbReference type="STRING" id="290340.AAur_3484"/>
<reference evidence="2 3" key="1">
    <citation type="journal article" date="2006" name="PLoS Genet.">
        <title>Secrets of soil survival revealed by the genome sequence of Arthrobacter aurescens TC1.</title>
        <authorList>
            <person name="Mongodin E.F."/>
            <person name="Shapir N."/>
            <person name="Daugherty S.C."/>
            <person name="DeBoy R.T."/>
            <person name="Emerson J.B."/>
            <person name="Shvartzbeyn A."/>
            <person name="Radune D."/>
            <person name="Vamathevan J."/>
            <person name="Riggs F."/>
            <person name="Grinberg V."/>
            <person name="Khouri H."/>
            <person name="Wackett L.P."/>
            <person name="Nelson K.E."/>
            <person name="Sadowsky M.J."/>
        </authorList>
    </citation>
    <scope>NUCLEOTIDE SEQUENCE [LARGE SCALE GENOMIC DNA]</scope>
    <source>
        <strain evidence="2 3">TC1</strain>
    </source>
</reference>
<feature type="transmembrane region" description="Helical" evidence="1">
    <location>
        <begin position="16"/>
        <end position="39"/>
    </location>
</feature>
<dbReference type="OrthoDB" id="4944954at2"/>
<keyword evidence="1" id="KW-1133">Transmembrane helix</keyword>
<accession>A1RAB5</accession>
<dbReference type="RefSeq" id="WP_011776103.1">
    <property type="nucleotide sequence ID" value="NC_008711.1"/>
</dbReference>
<dbReference type="Proteomes" id="UP000000637">
    <property type="component" value="Chromosome"/>
</dbReference>
<dbReference type="KEGG" id="aau:AAur_3484"/>
<evidence type="ECO:0000313" key="2">
    <source>
        <dbReference type="EMBL" id="ABM09538.1"/>
    </source>
</evidence>
<dbReference type="eggNOG" id="ENOG50321DZ">
    <property type="taxonomic scope" value="Bacteria"/>
</dbReference>
<keyword evidence="1" id="KW-0812">Transmembrane</keyword>
<dbReference type="EMBL" id="CP000474">
    <property type="protein sequence ID" value="ABM09538.1"/>
    <property type="molecule type" value="Genomic_DNA"/>
</dbReference>
<sequence length="232" mass="24381">MVHVVPAFLSELRRPWLWLGSAVGALLVVGLIAVLLGMAGLESPTSPGIEVLRQASMSLMLTGAAVVGSFAFTSDYRAGCFTRRVLHFQRGPAFTARAASTALAALLVGATIGMLFGLSGEILDGAWGFSFHAVLAFAGTACMGSLWGFAIGSLIRSHLVSLFVVPLSLVLPELLAGWLGDAEQFFFPVLAADWADQLAVHIAAFGSFVGAVSWLLVVTAVAFLVFLKRDLA</sequence>
<feature type="transmembrane region" description="Helical" evidence="1">
    <location>
        <begin position="94"/>
        <end position="117"/>
    </location>
</feature>
<gene>
    <name evidence="2" type="ordered locus">AAur_3484</name>
</gene>
<protein>
    <submittedName>
        <fullName evidence="2">Integral membrane protein</fullName>
    </submittedName>
</protein>
<name>A1RAB5_PAEAT</name>
<feature type="transmembrane region" description="Helical" evidence="1">
    <location>
        <begin position="199"/>
        <end position="227"/>
    </location>
</feature>